<evidence type="ECO:0000259" key="1">
    <source>
        <dbReference type="Pfam" id="PF00078"/>
    </source>
</evidence>
<reference evidence="2" key="1">
    <citation type="submission" date="2023-08" db="EMBL/GenBank/DDBJ databases">
        <title>A de novo genome assembly of Solanum verrucosum Schlechtendal, a Mexican diploid species geographically isolated from the other diploid A-genome species in potato relatives.</title>
        <authorList>
            <person name="Hosaka K."/>
        </authorList>
    </citation>
    <scope>NUCLEOTIDE SEQUENCE</scope>
    <source>
        <tissue evidence="2">Young leaves</tissue>
    </source>
</reference>
<dbReference type="Proteomes" id="UP001234989">
    <property type="component" value="Chromosome 4"/>
</dbReference>
<name>A0AAF0QUJ7_SOLVR</name>
<dbReference type="InterPro" id="IPR000477">
    <property type="entry name" value="RT_dom"/>
</dbReference>
<gene>
    <name evidence="2" type="ORF">MTR67_019594</name>
</gene>
<sequence>MKGGVAGLLCKLDIQKAYDHVNWAFLLNVLRQMGFGKRGLRQGDPLSPFLFILAMEGFDISGLRVNWGKSSLIAVKEVPQIQGLASILGCKVEKLPTTYLGMPLGSKHKALGI</sequence>
<dbReference type="AlphaFoldDB" id="A0AAF0QUJ7"/>
<accession>A0AAF0QUJ7</accession>
<dbReference type="PANTHER" id="PTHR33116">
    <property type="entry name" value="REVERSE TRANSCRIPTASE ZINC-BINDING DOMAIN-CONTAINING PROTEIN-RELATED-RELATED"/>
    <property type="match status" value="1"/>
</dbReference>
<evidence type="ECO:0000313" key="3">
    <source>
        <dbReference type="Proteomes" id="UP001234989"/>
    </source>
</evidence>
<dbReference type="PANTHER" id="PTHR33116:SF78">
    <property type="entry name" value="OS12G0587133 PROTEIN"/>
    <property type="match status" value="1"/>
</dbReference>
<protein>
    <recommendedName>
        <fullName evidence="1">Reverse transcriptase domain-containing protein</fullName>
    </recommendedName>
</protein>
<keyword evidence="3" id="KW-1185">Reference proteome</keyword>
<dbReference type="EMBL" id="CP133615">
    <property type="protein sequence ID" value="WMV26209.1"/>
    <property type="molecule type" value="Genomic_DNA"/>
</dbReference>
<proteinExistence type="predicted"/>
<organism evidence="2 3">
    <name type="scientific">Solanum verrucosum</name>
    <dbReference type="NCBI Taxonomy" id="315347"/>
    <lineage>
        <taxon>Eukaryota</taxon>
        <taxon>Viridiplantae</taxon>
        <taxon>Streptophyta</taxon>
        <taxon>Embryophyta</taxon>
        <taxon>Tracheophyta</taxon>
        <taxon>Spermatophyta</taxon>
        <taxon>Magnoliopsida</taxon>
        <taxon>eudicotyledons</taxon>
        <taxon>Gunneridae</taxon>
        <taxon>Pentapetalae</taxon>
        <taxon>asterids</taxon>
        <taxon>lamiids</taxon>
        <taxon>Solanales</taxon>
        <taxon>Solanaceae</taxon>
        <taxon>Solanoideae</taxon>
        <taxon>Solaneae</taxon>
        <taxon>Solanum</taxon>
    </lineage>
</organism>
<feature type="domain" description="Reverse transcriptase" evidence="1">
    <location>
        <begin position="9"/>
        <end position="58"/>
    </location>
</feature>
<evidence type="ECO:0000313" key="2">
    <source>
        <dbReference type="EMBL" id="WMV26209.1"/>
    </source>
</evidence>
<dbReference type="Pfam" id="PF00078">
    <property type="entry name" value="RVT_1"/>
    <property type="match status" value="1"/>
</dbReference>